<comment type="pathway">
    <text evidence="2 7 10">Pyrimidine metabolism; UMP biosynthesis via de novo pathway; UMP from orotate: step 2/2.</text>
</comment>
<dbReference type="InterPro" id="IPR018089">
    <property type="entry name" value="OMPdecase_AS"/>
</dbReference>
<dbReference type="Pfam" id="PF00215">
    <property type="entry name" value="OMPdecase"/>
    <property type="match status" value="1"/>
</dbReference>
<dbReference type="GO" id="GO:0006207">
    <property type="term" value="P:'de novo' pyrimidine nucleobase biosynthetic process"/>
    <property type="evidence" value="ECO:0007669"/>
    <property type="project" value="InterPro"/>
</dbReference>
<accession>A0A7T6AQ65</accession>
<dbReference type="GO" id="GO:0005829">
    <property type="term" value="C:cytosol"/>
    <property type="evidence" value="ECO:0007669"/>
    <property type="project" value="TreeGrafter"/>
</dbReference>
<feature type="binding site" evidence="7 9">
    <location>
        <position position="119"/>
    </location>
    <ligand>
        <name>substrate</name>
    </ligand>
</feature>
<protein>
    <recommendedName>
        <fullName evidence="7">Orotidine 5'-phosphate decarboxylase</fullName>
        <ecNumber evidence="7">4.1.1.23</ecNumber>
    </recommendedName>
    <alternativeName>
        <fullName evidence="7">OMP decarboxylase</fullName>
        <shortName evidence="7">OMPDCase</shortName>
        <shortName evidence="7">OMPdecase</shortName>
    </alternativeName>
</protein>
<evidence type="ECO:0000256" key="5">
    <source>
        <dbReference type="ARBA" id="ARBA00023239"/>
    </source>
</evidence>
<evidence type="ECO:0000256" key="1">
    <source>
        <dbReference type="ARBA" id="ARBA00002356"/>
    </source>
</evidence>
<keyword evidence="5 7" id="KW-0456">Lyase</keyword>
<dbReference type="InterPro" id="IPR013785">
    <property type="entry name" value="Aldolase_TIM"/>
</dbReference>
<feature type="binding site" evidence="7 9">
    <location>
        <position position="39"/>
    </location>
    <ligand>
        <name>substrate</name>
    </ligand>
</feature>
<evidence type="ECO:0000256" key="4">
    <source>
        <dbReference type="ARBA" id="ARBA00022975"/>
    </source>
</evidence>
<feature type="binding site" evidence="7 9">
    <location>
        <position position="209"/>
    </location>
    <ligand>
        <name>substrate</name>
    </ligand>
</feature>
<sequence>MNRVEVPLHERIIFALDLANPAEALQLVDQLADHIRFFKVGLQLFFAGGWPVVEYIVAKGCKVMLDLKLYDIPTTVRLAVQQFADRGITFTTVHGYGPVVEAALAADTGVRILAVTVLTSFGSEQLQELNYTGTVDDLVVQRAGAALRLGCHGLVCSAREAALLRSRFGEKGVIVTPGIRPVGSEPGDQQRTATPGQAIINGADYLVIGRPIRDADNREQYIAALQREIANALSPEPQ</sequence>
<dbReference type="PANTHER" id="PTHR32119:SF2">
    <property type="entry name" value="OROTIDINE 5'-PHOSPHATE DECARBOXYLASE"/>
    <property type="match status" value="1"/>
</dbReference>
<comment type="function">
    <text evidence="1 7">Catalyzes the decarboxylation of orotidine 5'-monophosphate (OMP) to uridine 5'-monophosphate (UMP).</text>
</comment>
<feature type="active site" description="Proton donor" evidence="7">
    <location>
        <position position="68"/>
    </location>
</feature>
<evidence type="ECO:0000256" key="8">
    <source>
        <dbReference type="PIRSR" id="PIRSR614732-1"/>
    </source>
</evidence>
<dbReference type="InterPro" id="IPR014732">
    <property type="entry name" value="OMPdecase"/>
</dbReference>
<dbReference type="PANTHER" id="PTHR32119">
    <property type="entry name" value="OROTIDINE 5'-PHOSPHATE DECARBOXYLASE"/>
    <property type="match status" value="1"/>
</dbReference>
<dbReference type="KEGG" id="dog:HP555_04760"/>
<dbReference type="SUPFAM" id="SSF51366">
    <property type="entry name" value="Ribulose-phoshate binding barrel"/>
    <property type="match status" value="1"/>
</dbReference>
<evidence type="ECO:0000256" key="2">
    <source>
        <dbReference type="ARBA" id="ARBA00004861"/>
    </source>
</evidence>
<evidence type="ECO:0000256" key="10">
    <source>
        <dbReference type="RuleBase" id="RU000512"/>
    </source>
</evidence>
<name>A0A7T6AQ65_9BACT</name>
<comment type="catalytic activity">
    <reaction evidence="6 7 10">
        <text>orotidine 5'-phosphate + H(+) = UMP + CO2</text>
        <dbReference type="Rhea" id="RHEA:11596"/>
        <dbReference type="ChEBI" id="CHEBI:15378"/>
        <dbReference type="ChEBI" id="CHEBI:16526"/>
        <dbReference type="ChEBI" id="CHEBI:57538"/>
        <dbReference type="ChEBI" id="CHEBI:57865"/>
        <dbReference type="EC" id="4.1.1.23"/>
    </reaction>
</comment>
<evidence type="ECO:0000313" key="13">
    <source>
        <dbReference type="Proteomes" id="UP000596092"/>
    </source>
</evidence>
<keyword evidence="13" id="KW-1185">Reference proteome</keyword>
<feature type="active site" description="For OMPdecase activity" evidence="8">
    <location>
        <position position="66"/>
    </location>
</feature>
<dbReference type="PROSITE" id="PS00156">
    <property type="entry name" value="OMPDECASE"/>
    <property type="match status" value="1"/>
</dbReference>
<dbReference type="SMART" id="SM00934">
    <property type="entry name" value="OMPdecase"/>
    <property type="match status" value="1"/>
</dbReference>
<reference evidence="12 13" key="1">
    <citation type="submission" date="2020-05" db="EMBL/GenBank/DDBJ databases">
        <title>Complete genome of Desulfobulbus oligotrophicus.</title>
        <authorList>
            <person name="Podar M."/>
        </authorList>
    </citation>
    <scope>NUCLEOTIDE SEQUENCE [LARGE SCALE GENOMIC DNA]</scope>
    <source>
        <strain evidence="12 13">Prop6</strain>
    </source>
</reference>
<dbReference type="EMBL" id="CP054140">
    <property type="protein sequence ID" value="QQG65223.1"/>
    <property type="molecule type" value="Genomic_DNA"/>
</dbReference>
<feature type="binding site" evidence="7 9">
    <location>
        <position position="210"/>
    </location>
    <ligand>
        <name>substrate</name>
    </ligand>
</feature>
<dbReference type="InterPro" id="IPR001754">
    <property type="entry name" value="OMPdeCOase_dom"/>
</dbReference>
<organism evidence="12 13">
    <name type="scientific">Desulfobulbus oligotrophicus</name>
    <dbReference type="NCBI Taxonomy" id="1909699"/>
    <lineage>
        <taxon>Bacteria</taxon>
        <taxon>Pseudomonadati</taxon>
        <taxon>Thermodesulfobacteriota</taxon>
        <taxon>Desulfobulbia</taxon>
        <taxon>Desulfobulbales</taxon>
        <taxon>Desulfobulbaceae</taxon>
        <taxon>Desulfobulbus</taxon>
    </lineage>
</organism>
<dbReference type="HAMAP" id="MF_01200_B">
    <property type="entry name" value="OMPdecase_type1_B"/>
    <property type="match status" value="1"/>
</dbReference>
<evidence type="ECO:0000313" key="12">
    <source>
        <dbReference type="EMBL" id="QQG65223.1"/>
    </source>
</evidence>
<feature type="binding site" evidence="7 9">
    <location>
        <position position="180"/>
    </location>
    <ligand>
        <name>substrate</name>
    </ligand>
</feature>
<feature type="binding site" evidence="7">
    <location>
        <begin position="66"/>
        <end position="75"/>
    </location>
    <ligand>
        <name>substrate</name>
    </ligand>
</feature>
<comment type="subunit">
    <text evidence="7">Homodimer.</text>
</comment>
<evidence type="ECO:0000259" key="11">
    <source>
        <dbReference type="SMART" id="SM00934"/>
    </source>
</evidence>
<keyword evidence="4 7" id="KW-0665">Pyrimidine biosynthesis</keyword>
<keyword evidence="3 7" id="KW-0210">Decarboxylase</keyword>
<dbReference type="Gene3D" id="3.20.20.70">
    <property type="entry name" value="Aldolase class I"/>
    <property type="match status" value="1"/>
</dbReference>
<dbReference type="InterPro" id="IPR011060">
    <property type="entry name" value="RibuloseP-bd_barrel"/>
</dbReference>
<dbReference type="NCBIfam" id="TIGR01740">
    <property type="entry name" value="pyrF"/>
    <property type="match status" value="1"/>
</dbReference>
<dbReference type="EC" id="4.1.1.23" evidence="7"/>
<dbReference type="NCBIfam" id="NF001273">
    <property type="entry name" value="PRK00230.1"/>
    <property type="match status" value="1"/>
</dbReference>
<dbReference type="CDD" id="cd04725">
    <property type="entry name" value="OMP_decarboxylase_like"/>
    <property type="match status" value="1"/>
</dbReference>
<evidence type="ECO:0000256" key="7">
    <source>
        <dbReference type="HAMAP-Rule" id="MF_01200"/>
    </source>
</evidence>
<dbReference type="AlphaFoldDB" id="A0A7T6AQ65"/>
<evidence type="ECO:0000256" key="6">
    <source>
        <dbReference type="ARBA" id="ARBA00049157"/>
    </source>
</evidence>
<feature type="active site" description="For OMPdecase activity" evidence="8">
    <location>
        <position position="71"/>
    </location>
</feature>
<dbReference type="InterPro" id="IPR047596">
    <property type="entry name" value="OMPdecase_bac"/>
</dbReference>
<feature type="binding site" evidence="7 9">
    <location>
        <position position="17"/>
    </location>
    <ligand>
        <name>substrate</name>
    </ligand>
</feature>
<dbReference type="GO" id="GO:0044205">
    <property type="term" value="P:'de novo' UMP biosynthetic process"/>
    <property type="evidence" value="ECO:0007669"/>
    <property type="project" value="UniProtKB-UniRule"/>
</dbReference>
<feature type="binding site" evidence="7 9">
    <location>
        <position position="189"/>
    </location>
    <ligand>
        <name>substrate</name>
    </ligand>
</feature>
<evidence type="ECO:0000256" key="9">
    <source>
        <dbReference type="PIRSR" id="PIRSR614732-2"/>
    </source>
</evidence>
<gene>
    <name evidence="7 12" type="primary">pyrF</name>
    <name evidence="12" type="ORF">HP555_04760</name>
</gene>
<evidence type="ECO:0000256" key="3">
    <source>
        <dbReference type="ARBA" id="ARBA00022793"/>
    </source>
</evidence>
<dbReference type="GO" id="GO:0004590">
    <property type="term" value="F:orotidine-5'-phosphate decarboxylase activity"/>
    <property type="evidence" value="ECO:0007669"/>
    <property type="project" value="UniProtKB-UniRule"/>
</dbReference>
<proteinExistence type="inferred from homology"/>
<dbReference type="Proteomes" id="UP000596092">
    <property type="component" value="Chromosome"/>
</dbReference>
<comment type="similarity">
    <text evidence="7">Belongs to the OMP decarboxylase family. Type 1 subfamily.</text>
</comment>
<dbReference type="RefSeq" id="WP_199264044.1">
    <property type="nucleotide sequence ID" value="NZ_CP054140.1"/>
</dbReference>
<feature type="active site" description="For OMPdecase activity" evidence="8">
    <location>
        <position position="68"/>
    </location>
</feature>
<feature type="domain" description="Orotidine 5'-phosphate decarboxylase" evidence="11">
    <location>
        <begin position="11"/>
        <end position="225"/>
    </location>
</feature>
<dbReference type="UniPathway" id="UPA00070">
    <property type="reaction ID" value="UER00120"/>
</dbReference>